<gene>
    <name evidence="1" type="ORF">PPENT_87.1.T0320300</name>
</gene>
<proteinExistence type="predicted"/>
<name>A0A8S1U6U0_9CILI</name>
<sequence>MIIKGFDLESAFQVMDFLQIDRPNVYYLSSLKRLDDQINSVQNLNRSSIILKTDLDLDQTIQNSLLQSEILNFPIFSQRLIETQRNSQILPSEYQATSEIFNQQQISFISFGQQDLQNINEEPQINKIQSSIFVNKKQ</sequence>
<protein>
    <submittedName>
        <fullName evidence="1">Uncharacterized protein</fullName>
    </submittedName>
</protein>
<dbReference type="OrthoDB" id="300284at2759"/>
<keyword evidence="2" id="KW-1185">Reference proteome</keyword>
<dbReference type="Proteomes" id="UP000689195">
    <property type="component" value="Unassembled WGS sequence"/>
</dbReference>
<evidence type="ECO:0000313" key="2">
    <source>
        <dbReference type="Proteomes" id="UP000689195"/>
    </source>
</evidence>
<dbReference type="EMBL" id="CAJJDO010000032">
    <property type="protein sequence ID" value="CAD8159069.1"/>
    <property type="molecule type" value="Genomic_DNA"/>
</dbReference>
<organism evidence="1 2">
    <name type="scientific">Paramecium pentaurelia</name>
    <dbReference type="NCBI Taxonomy" id="43138"/>
    <lineage>
        <taxon>Eukaryota</taxon>
        <taxon>Sar</taxon>
        <taxon>Alveolata</taxon>
        <taxon>Ciliophora</taxon>
        <taxon>Intramacronucleata</taxon>
        <taxon>Oligohymenophorea</taxon>
        <taxon>Peniculida</taxon>
        <taxon>Parameciidae</taxon>
        <taxon>Paramecium</taxon>
    </lineage>
</organism>
<dbReference type="AlphaFoldDB" id="A0A8S1U6U0"/>
<reference evidence="1" key="1">
    <citation type="submission" date="2021-01" db="EMBL/GenBank/DDBJ databases">
        <authorList>
            <consortium name="Genoscope - CEA"/>
            <person name="William W."/>
        </authorList>
    </citation>
    <scope>NUCLEOTIDE SEQUENCE</scope>
</reference>
<accession>A0A8S1U6U0</accession>
<evidence type="ECO:0000313" key="1">
    <source>
        <dbReference type="EMBL" id="CAD8159069.1"/>
    </source>
</evidence>
<comment type="caution">
    <text evidence="1">The sequence shown here is derived from an EMBL/GenBank/DDBJ whole genome shotgun (WGS) entry which is preliminary data.</text>
</comment>